<dbReference type="AlphaFoldDB" id="A0A8X6NT90"/>
<dbReference type="Proteomes" id="UP000887013">
    <property type="component" value="Unassembled WGS sequence"/>
</dbReference>
<evidence type="ECO:0000313" key="2">
    <source>
        <dbReference type="Proteomes" id="UP000887013"/>
    </source>
</evidence>
<comment type="caution">
    <text evidence="1">The sequence shown here is derived from an EMBL/GenBank/DDBJ whole genome shotgun (WGS) entry which is preliminary data.</text>
</comment>
<reference evidence="1" key="1">
    <citation type="submission" date="2020-08" db="EMBL/GenBank/DDBJ databases">
        <title>Multicomponent nature underlies the extraordinary mechanical properties of spider dragline silk.</title>
        <authorList>
            <person name="Kono N."/>
            <person name="Nakamura H."/>
            <person name="Mori M."/>
            <person name="Yoshida Y."/>
            <person name="Ohtoshi R."/>
            <person name="Malay A.D."/>
            <person name="Moran D.A.P."/>
            <person name="Tomita M."/>
            <person name="Numata K."/>
            <person name="Arakawa K."/>
        </authorList>
    </citation>
    <scope>NUCLEOTIDE SEQUENCE</scope>
</reference>
<proteinExistence type="predicted"/>
<accession>A0A8X6NT90</accession>
<protein>
    <submittedName>
        <fullName evidence="1">Uncharacterized protein</fullName>
    </submittedName>
</protein>
<name>A0A8X6NT90_NEPPI</name>
<dbReference type="EMBL" id="BMAW01013238">
    <property type="protein sequence ID" value="GFT32883.1"/>
    <property type="molecule type" value="Genomic_DNA"/>
</dbReference>
<evidence type="ECO:0000313" key="1">
    <source>
        <dbReference type="EMBL" id="GFT32883.1"/>
    </source>
</evidence>
<organism evidence="1 2">
    <name type="scientific">Nephila pilipes</name>
    <name type="common">Giant wood spider</name>
    <name type="synonym">Nephila maculata</name>
    <dbReference type="NCBI Taxonomy" id="299642"/>
    <lineage>
        <taxon>Eukaryota</taxon>
        <taxon>Metazoa</taxon>
        <taxon>Ecdysozoa</taxon>
        <taxon>Arthropoda</taxon>
        <taxon>Chelicerata</taxon>
        <taxon>Arachnida</taxon>
        <taxon>Araneae</taxon>
        <taxon>Araneomorphae</taxon>
        <taxon>Entelegynae</taxon>
        <taxon>Araneoidea</taxon>
        <taxon>Nephilidae</taxon>
        <taxon>Nephila</taxon>
    </lineage>
</organism>
<gene>
    <name evidence="1" type="ORF">NPIL_488641</name>
</gene>
<sequence length="135" mass="15537">MVLVQCYQQWIMKGKDNHHGRSGGPMNINDRENRLVATAVTPAPTALILLNRHLQPLFRLHVVLEETIRRRLADSEFRTALHNNTNSNSLPNSITLATIFSRTRRTPIPYPVTKSFATRARLECIWKATAFLKYR</sequence>
<keyword evidence="2" id="KW-1185">Reference proteome</keyword>